<dbReference type="eggNOG" id="COG0443">
    <property type="taxonomic scope" value="Bacteria"/>
</dbReference>
<evidence type="ECO:0000256" key="3">
    <source>
        <dbReference type="ARBA" id="ARBA00022840"/>
    </source>
</evidence>
<dbReference type="EMBL" id="CP002583">
    <property type="protein sequence ID" value="ADZ91337.1"/>
    <property type="molecule type" value="Genomic_DNA"/>
</dbReference>
<accession>F2K3Z5</accession>
<dbReference type="PANTHER" id="PTHR42749">
    <property type="entry name" value="CELL SHAPE-DETERMINING PROTEIN MREB"/>
    <property type="match status" value="1"/>
</dbReference>
<dbReference type="InterPro" id="IPR021030">
    <property type="entry name" value="DUF3731"/>
</dbReference>
<dbReference type="HOGENOM" id="CLU_013948_0_0_6"/>
<reference evidence="4 5" key="1">
    <citation type="journal article" date="2012" name="Stand. Genomic Sci.">
        <title>Complete genome sequence of the melanogenic marine bacterium Marinomonas mediterranea type strain (MMB-1(T)).</title>
        <authorList>
            <person name="Lucas-Elio P."/>
            <person name="Goodwin L."/>
            <person name="Woyke T."/>
            <person name="Pitluck S."/>
            <person name="Nolan M."/>
            <person name="Kyrpides N.C."/>
            <person name="Detter J.C."/>
            <person name="Copeland A."/>
            <person name="Teshima H."/>
            <person name="Bruce D."/>
            <person name="Detter C."/>
            <person name="Tapia R."/>
            <person name="Han S."/>
            <person name="Land M.L."/>
            <person name="Ivanova N."/>
            <person name="Mikhailova N."/>
            <person name="Johnston A.W."/>
            <person name="Sanchez-Amat A."/>
        </authorList>
    </citation>
    <scope>NUCLEOTIDE SEQUENCE [LARGE SCALE GENOMIC DNA]</scope>
    <source>
        <strain evidence="5">ATCC 700492 / JCM 21426 / NBRC 103028 / MMB-1</strain>
    </source>
</reference>
<dbReference type="GO" id="GO:0005524">
    <property type="term" value="F:ATP binding"/>
    <property type="evidence" value="ECO:0007669"/>
    <property type="project" value="UniProtKB-KW"/>
</dbReference>
<dbReference type="PANTHER" id="PTHR42749:SF1">
    <property type="entry name" value="CELL SHAPE-DETERMINING PROTEIN MREB"/>
    <property type="match status" value="1"/>
</dbReference>
<dbReference type="AlphaFoldDB" id="F2K3Z5"/>
<dbReference type="STRING" id="717774.Marme_2089"/>
<keyword evidence="2" id="KW-0547">Nucleotide-binding</keyword>
<evidence type="ECO:0000313" key="4">
    <source>
        <dbReference type="EMBL" id="ADZ91337.1"/>
    </source>
</evidence>
<dbReference type="InterPro" id="IPR043129">
    <property type="entry name" value="ATPase_NBD"/>
</dbReference>
<dbReference type="Pfam" id="PF12531">
    <property type="entry name" value="DUF3731"/>
    <property type="match status" value="1"/>
</dbReference>
<organism evidence="4 5">
    <name type="scientific">Marinomonas mediterranea (strain ATCC 700492 / JCM 21426 / NBRC 103028 / MMB-1)</name>
    <dbReference type="NCBI Taxonomy" id="717774"/>
    <lineage>
        <taxon>Bacteria</taxon>
        <taxon>Pseudomonadati</taxon>
        <taxon>Pseudomonadota</taxon>
        <taxon>Gammaproteobacteria</taxon>
        <taxon>Oceanospirillales</taxon>
        <taxon>Oceanospirillaceae</taxon>
        <taxon>Marinomonas</taxon>
    </lineage>
</organism>
<dbReference type="KEGG" id="mme:Marme_2089"/>
<name>F2K3Z5_MARM1</name>
<evidence type="ECO:0000256" key="1">
    <source>
        <dbReference type="ARBA" id="ARBA00007381"/>
    </source>
</evidence>
<comment type="similarity">
    <text evidence="1">Belongs to the heat shock protein 70 family.</text>
</comment>
<dbReference type="PRINTS" id="PR00301">
    <property type="entry name" value="HEATSHOCK70"/>
</dbReference>
<dbReference type="PROSITE" id="PS00329">
    <property type="entry name" value="HSP70_2"/>
    <property type="match status" value="1"/>
</dbReference>
<keyword evidence="3" id="KW-0067">ATP-binding</keyword>
<gene>
    <name evidence="4" type="ordered locus">Marme_2089</name>
</gene>
<dbReference type="OrthoDB" id="580874at2"/>
<dbReference type="Pfam" id="PF00012">
    <property type="entry name" value="HSP70"/>
    <property type="match status" value="1"/>
</dbReference>
<dbReference type="RefSeq" id="WP_013661242.1">
    <property type="nucleotide sequence ID" value="NC_015276.1"/>
</dbReference>
<dbReference type="Gene3D" id="3.30.420.40">
    <property type="match status" value="2"/>
</dbReference>
<protein>
    <submittedName>
        <fullName evidence="4">Molecular chaperone</fullName>
    </submittedName>
</protein>
<evidence type="ECO:0000313" key="5">
    <source>
        <dbReference type="Proteomes" id="UP000001062"/>
    </source>
</evidence>
<dbReference type="SUPFAM" id="SSF53067">
    <property type="entry name" value="Actin-like ATPase domain"/>
    <property type="match status" value="2"/>
</dbReference>
<evidence type="ECO:0000256" key="2">
    <source>
        <dbReference type="ARBA" id="ARBA00022741"/>
    </source>
</evidence>
<dbReference type="PROSITE" id="PS00297">
    <property type="entry name" value="HSP70_1"/>
    <property type="match status" value="1"/>
</dbReference>
<dbReference type="InterPro" id="IPR013126">
    <property type="entry name" value="Hsp_70_fam"/>
</dbReference>
<sequence>MSKTYRVGIDLGTTNCVVSYFDPDSTNSELNLLTIPQNMGDGAVQEFTSLPSAIYLLAEDERTKIKPVLPWHSDKSDFIVGQGALELGQRRVGQLVQSAKSWLSHQGVNRRDAILPWGSEAKRKISPLKASEVLLRHIKEAWNHQFPESKLENQQVTLTLPASFDEEARSLTLEAARNAGIRDLYLLEEPQAACYYFIRNEAQLASLKASKMLLVVDIGGGTSDFSLVHIQSTETGRLALKRIAVGSHLLLGGDNLDQALAYQLDPRQISALSASRLAALTQQTRKAKETLLSDSSARSDGGAHSEVQESVTLTVLGAGSKLIGGSQKFVVERQKLLTQIEQGFVPLVDKTEKVEKAGYAIHALGLPYESDAAFTRHLAQFLSDHESEIESLTGEAMPDAVLFNGGFFNSRVIKDRFIAQLNQWAEKDIKVCDSSEPNDAVAKGAAHYLNALHGDAPRIESGVSHSLYLQMSDSSFVGLIPKGTPKEERVALKNEFVLKLGEQVQFPLYRSDDDLQCDVGRIVQDNSKMHFVSNLLSELQSNNEQDSATVQVSAKLSEVGVVQVQLKAVGSDQYWDLSFSTEPSESNAQDQGTETLHKNMGQAEELLVRCFSGAGQKAAPDLVKTLRNDLENQLGDRESWNIATSRRLSDKLLSLKSGRTKSAQHERIWLQMTGFCLRPGYGYAGDEERVTQVVNLTKNGAKYDTSAVWAQYWTLFRRVAGGLSIDQQAVLYKQFSQFYSPSGQKSRDKQKQLQTRSGDDLIRLVGALERLSNETKIETMDWLTKRLKKSSESDTSWWAIGRMASRQLLIQENDFLLAEDIAAAKIELALKEDWKKRKQAGLAAILMSQMTEVESDKLSVLRKKIAVKLKKDKCPALWLERLNETQSIDEASLSKLVGETLPIGLSLI</sequence>
<proteinExistence type="inferred from homology"/>
<keyword evidence="5" id="KW-1185">Reference proteome</keyword>
<dbReference type="GO" id="GO:0140662">
    <property type="term" value="F:ATP-dependent protein folding chaperone"/>
    <property type="evidence" value="ECO:0007669"/>
    <property type="project" value="InterPro"/>
</dbReference>
<dbReference type="PATRIC" id="fig|717774.3.peg.2151"/>
<dbReference type="InterPro" id="IPR018181">
    <property type="entry name" value="Heat_shock_70_CS"/>
</dbReference>
<dbReference type="Proteomes" id="UP000001062">
    <property type="component" value="Chromosome"/>
</dbReference>
<dbReference type="CDD" id="cd10170">
    <property type="entry name" value="ASKHA_NBD_HSP70"/>
    <property type="match status" value="1"/>
</dbReference>